<gene>
    <name evidence="2" type="ORF">BN1095_550020</name>
</gene>
<protein>
    <submittedName>
        <fullName evidence="2">Uncharacterized protein</fullName>
    </submittedName>
</protein>
<keyword evidence="1" id="KW-0812">Transmembrane</keyword>
<proteinExistence type="predicted"/>
<feature type="transmembrane region" description="Helical" evidence="1">
    <location>
        <begin position="21"/>
        <end position="39"/>
    </location>
</feature>
<sequence length="40" mass="4632">MTNDKTIIIRMASSKEDSCPVAYSLYAYYFFIMCGFLSHN</sequence>
<accession>A0A069ASB6</accession>
<dbReference type="EMBL" id="LK933238">
    <property type="protein sequence ID" value="CDT53316.1"/>
    <property type="molecule type" value="Genomic_DNA"/>
</dbReference>
<dbReference type="AlphaFoldDB" id="A0A069ASB6"/>
<reference evidence="2" key="1">
    <citation type="submission" date="2014-07" db="EMBL/GenBank/DDBJ databases">
        <authorList>
            <person name="Monot Marc"/>
        </authorList>
    </citation>
    <scope>NUCLEOTIDE SEQUENCE</scope>
    <source>
        <strain evidence="2">7032989</strain>
    </source>
</reference>
<name>A0A069ASB6_CLODI</name>
<keyword evidence="1" id="KW-0472">Membrane</keyword>
<evidence type="ECO:0000256" key="1">
    <source>
        <dbReference type="SAM" id="Phobius"/>
    </source>
</evidence>
<organism evidence="2">
    <name type="scientific">Clostridioides difficile</name>
    <name type="common">Peptoclostridium difficile</name>
    <dbReference type="NCBI Taxonomy" id="1496"/>
    <lineage>
        <taxon>Bacteria</taxon>
        <taxon>Bacillati</taxon>
        <taxon>Bacillota</taxon>
        <taxon>Clostridia</taxon>
        <taxon>Peptostreptococcales</taxon>
        <taxon>Peptostreptococcaceae</taxon>
        <taxon>Clostridioides</taxon>
    </lineage>
</organism>
<keyword evidence="1" id="KW-1133">Transmembrane helix</keyword>
<evidence type="ECO:0000313" key="2">
    <source>
        <dbReference type="EMBL" id="CDT53316.1"/>
    </source>
</evidence>